<keyword evidence="1 3" id="KW-0479">Metal-binding</keyword>
<feature type="binding site" evidence="3">
    <location>
        <position position="127"/>
    </location>
    <ligand>
        <name>a divalent metal cation</name>
        <dbReference type="ChEBI" id="CHEBI:60240"/>
        <label>2</label>
    </ligand>
</feature>
<keyword evidence="2 4" id="KW-0378">Hydrolase</keyword>
<dbReference type="InterPro" id="IPR015991">
    <property type="entry name" value="TatD/YcfH-like"/>
</dbReference>
<accession>A0A2K1NWN1</accession>
<dbReference type="OrthoDB" id="9810005at2"/>
<dbReference type="Pfam" id="PF01026">
    <property type="entry name" value="TatD_DNase"/>
    <property type="match status" value="1"/>
</dbReference>
<dbReference type="GO" id="GO:0016788">
    <property type="term" value="F:hydrolase activity, acting on ester bonds"/>
    <property type="evidence" value="ECO:0007669"/>
    <property type="project" value="InterPro"/>
</dbReference>
<dbReference type="SUPFAM" id="SSF51556">
    <property type="entry name" value="Metallo-dependent hydrolases"/>
    <property type="match status" value="1"/>
</dbReference>
<evidence type="ECO:0000256" key="2">
    <source>
        <dbReference type="ARBA" id="ARBA00022801"/>
    </source>
</evidence>
<evidence type="ECO:0000313" key="5">
    <source>
        <dbReference type="Proteomes" id="UP000236434"/>
    </source>
</evidence>
<dbReference type="RefSeq" id="WP_103067584.1">
    <property type="nucleotide sequence ID" value="NZ_AZRL01000022.1"/>
</dbReference>
<dbReference type="Proteomes" id="UP000236434">
    <property type="component" value="Unassembled WGS sequence"/>
</dbReference>
<dbReference type="PIRSF" id="PIRSF005902">
    <property type="entry name" value="DNase_TatD"/>
    <property type="match status" value="1"/>
</dbReference>
<dbReference type="GO" id="GO:0046872">
    <property type="term" value="F:metal ion binding"/>
    <property type="evidence" value="ECO:0007669"/>
    <property type="project" value="UniProtKB-KW"/>
</dbReference>
<gene>
    <name evidence="4" type="ORF">X929_08675</name>
</gene>
<dbReference type="FunFam" id="3.20.20.140:FF:000005">
    <property type="entry name" value="TatD family hydrolase"/>
    <property type="match status" value="1"/>
</dbReference>
<evidence type="ECO:0000313" key="4">
    <source>
        <dbReference type="EMBL" id="PNR94948.1"/>
    </source>
</evidence>
<dbReference type="Gene3D" id="3.20.20.140">
    <property type="entry name" value="Metal-dependent hydrolases"/>
    <property type="match status" value="1"/>
</dbReference>
<name>A0A2K1NWN1_9BACT</name>
<feature type="binding site" evidence="3">
    <location>
        <position position="7"/>
    </location>
    <ligand>
        <name>a divalent metal cation</name>
        <dbReference type="ChEBI" id="CHEBI:60240"/>
        <label>1</label>
    </ligand>
</feature>
<dbReference type="NCBIfam" id="TIGR00010">
    <property type="entry name" value="YchF/TatD family DNA exonuclease"/>
    <property type="match status" value="1"/>
</dbReference>
<dbReference type="InterPro" id="IPR001130">
    <property type="entry name" value="TatD-like"/>
</dbReference>
<dbReference type="GO" id="GO:0004536">
    <property type="term" value="F:DNA nuclease activity"/>
    <property type="evidence" value="ECO:0007669"/>
    <property type="project" value="InterPro"/>
</dbReference>
<evidence type="ECO:0000256" key="3">
    <source>
        <dbReference type="PIRSR" id="PIRSR005902-1"/>
    </source>
</evidence>
<feature type="binding site" evidence="3">
    <location>
        <position position="9"/>
    </location>
    <ligand>
        <name>a divalent metal cation</name>
        <dbReference type="ChEBI" id="CHEBI:60240"/>
        <label>1</label>
    </ligand>
</feature>
<organism evidence="4 5">
    <name type="scientific">Petrotoga olearia DSM 13574</name>
    <dbReference type="NCBI Taxonomy" id="1122955"/>
    <lineage>
        <taxon>Bacteria</taxon>
        <taxon>Thermotogati</taxon>
        <taxon>Thermotogota</taxon>
        <taxon>Thermotogae</taxon>
        <taxon>Petrotogales</taxon>
        <taxon>Petrotogaceae</taxon>
        <taxon>Petrotoga</taxon>
    </lineage>
</organism>
<comment type="caution">
    <text evidence="4">The sequence shown here is derived from an EMBL/GenBank/DDBJ whole genome shotgun (WGS) entry which is preliminary data.</text>
</comment>
<feature type="binding site" evidence="3">
    <location>
        <position position="152"/>
    </location>
    <ligand>
        <name>a divalent metal cation</name>
        <dbReference type="ChEBI" id="CHEBI:60240"/>
        <label>2</label>
    </ligand>
</feature>
<reference evidence="4 5" key="1">
    <citation type="submission" date="2013-12" db="EMBL/GenBank/DDBJ databases">
        <title>Comparative genomics of Petrotoga isolates.</title>
        <authorList>
            <person name="Nesbo C.L."/>
            <person name="Charchuk R."/>
            <person name="Chow K."/>
        </authorList>
    </citation>
    <scope>NUCLEOTIDE SEQUENCE [LARGE SCALE GENOMIC DNA]</scope>
    <source>
        <strain evidence="4 5">DSM 13574</strain>
    </source>
</reference>
<dbReference type="PANTHER" id="PTHR46124">
    <property type="entry name" value="D-AMINOACYL-TRNA DEACYLASE"/>
    <property type="match status" value="1"/>
</dbReference>
<dbReference type="AlphaFoldDB" id="A0A2K1NWN1"/>
<protein>
    <submittedName>
        <fullName evidence="4">TatD family hydrolase</fullName>
    </submittedName>
</protein>
<proteinExistence type="predicted"/>
<dbReference type="PANTHER" id="PTHR46124:SF2">
    <property type="entry name" value="D-AMINOACYL-TRNA DEACYLASE"/>
    <property type="match status" value="1"/>
</dbReference>
<dbReference type="GO" id="GO:0005829">
    <property type="term" value="C:cytosol"/>
    <property type="evidence" value="ECO:0007669"/>
    <property type="project" value="TreeGrafter"/>
</dbReference>
<sequence length="255" mass="29555">MNFIDTHCHLLLKQFDDDRQEILEKVNEELDLLIEISINVESSKNVVNFLKDKEKIFGTVGIHPTESEGLKETDIDEIKELARKPKIVAIGEIGLDFHWETNKQDQYKSLDMQLDIAKEVGLPVAFHIRDAYDEAYNFLQKKGLSEYKGVVHCFSSDWEMAQKFLDLGLYIGFDGPITYPKNNKLREVVEKTPVERILPETDSPFLPPVPYRGKRNNPTYVKYVYEKISEIKGIDVENLKEIIKSNVEKLFFNRG</sequence>
<feature type="binding site" evidence="3">
    <location>
        <position position="202"/>
    </location>
    <ligand>
        <name>a divalent metal cation</name>
        <dbReference type="ChEBI" id="CHEBI:60240"/>
        <label>1</label>
    </ligand>
</feature>
<feature type="binding site" evidence="3">
    <location>
        <position position="92"/>
    </location>
    <ligand>
        <name>a divalent metal cation</name>
        <dbReference type="ChEBI" id="CHEBI:60240"/>
        <label>1</label>
    </ligand>
</feature>
<dbReference type="InterPro" id="IPR032466">
    <property type="entry name" value="Metal_Hydrolase"/>
</dbReference>
<evidence type="ECO:0000256" key="1">
    <source>
        <dbReference type="ARBA" id="ARBA00022723"/>
    </source>
</evidence>
<dbReference type="CDD" id="cd01310">
    <property type="entry name" value="TatD_DNAse"/>
    <property type="match status" value="1"/>
</dbReference>
<dbReference type="EMBL" id="AZRL01000022">
    <property type="protein sequence ID" value="PNR94948.1"/>
    <property type="molecule type" value="Genomic_DNA"/>
</dbReference>